<dbReference type="EMBL" id="JMSN01000017">
    <property type="protein sequence ID" value="KDN51310.1"/>
    <property type="molecule type" value="Genomic_DNA"/>
</dbReference>
<dbReference type="InParanoid" id="A0A066WL14"/>
<feature type="transmembrane region" description="Helical" evidence="2">
    <location>
        <begin position="512"/>
        <end position="529"/>
    </location>
</feature>
<feature type="transmembrane region" description="Helical" evidence="2">
    <location>
        <begin position="431"/>
        <end position="452"/>
    </location>
</feature>
<feature type="transmembrane region" description="Helical" evidence="2">
    <location>
        <begin position="303"/>
        <end position="326"/>
    </location>
</feature>
<dbReference type="OrthoDB" id="10261361at2759"/>
<feature type="transmembrane region" description="Helical" evidence="2">
    <location>
        <begin position="549"/>
        <end position="569"/>
    </location>
</feature>
<dbReference type="RefSeq" id="XP_013244646.1">
    <property type="nucleotide sequence ID" value="XM_013389192.1"/>
</dbReference>
<feature type="transmembrane region" description="Helical" evidence="2">
    <location>
        <begin position="357"/>
        <end position="373"/>
    </location>
</feature>
<proteinExistence type="predicted"/>
<dbReference type="GeneID" id="25262336"/>
<feature type="compositionally biased region" description="Polar residues" evidence="1">
    <location>
        <begin position="160"/>
        <end position="183"/>
    </location>
</feature>
<dbReference type="HOGENOM" id="CLU_003027_0_0_1"/>
<feature type="region of interest" description="Disordered" evidence="1">
    <location>
        <begin position="1348"/>
        <end position="1372"/>
    </location>
</feature>
<evidence type="ECO:0000256" key="2">
    <source>
        <dbReference type="SAM" id="Phobius"/>
    </source>
</evidence>
<keyword evidence="2" id="KW-0472">Membrane</keyword>
<sequence>MLSTASVRPIPAADVFAPNAMPLHLPQLEVYLSDRDLFAEPLFSDAQVLATETERLLYGYDDATAATAREGGDQDGRKYKPRENGSKSGSGKMEAAGGQFVIPRAAIRLHFKGSSHGKQDQDKRGVAQSGDKLSTEAEEDTEEEEEAGLLDVQTGPPSAPQTETTGTSVPTISAGVPSSLSTASHPVTRLEMFPPMMLLKDMGGLRELKSNAVGPRAPPGGLLSSVPGLGSLLGTVIDFMIGMEGSSFAANLISLELVRDFAQLMANQLQFSSSPYVTQTSSTMARFIFLRLPQIIALDFVSVFGKAAIFFIIWIVFTTLALWRFYRMTSVSDPNREVEGYDSQPYIFSSPKRGTKVANIFIVFVLTGLYIPLTKLSVDALTWSSAWWVVANPYTADVDNPSLPPLGDAHLYRDPLDFCWTTTMRKDEFNFAWIILPFAILSILFYTLWFPYRMLVTIKAMLPRVAEYNELGHKRSEAAMQEKYYLLLSRDKSPLNFMYNAYRRRWGFYKPLYILCFKLVNTFIIAFFTKSNCVWRSFAAKTMLVSQQIVLLVVMSILCVIHFFLQPFVDAISNRSEMVSRFGYVATAIIGLLVALQVDGSTVYNTTILYIVEGVMYTLTIYFSLAGTSWFAHWVKRTQRRFDFSIDIFSPLLNIDKHIKRRIWQETLSTILLCGPGYQMPQDQVIAFSTSDTDKWPPYLLWFEGTVAERHVENLKILKAIGLRDYRRAVQYRRSHVAERLRNVTRTIQTEFAGPDAYWHPIRPPYPDGVSSWFGKAFLVPFPPTLVIRYDQGSSETIQLDTLEEMERFIEQNSSEPVQSKRMVRRVLRALEGQTVFCPYNDMAYFGADVRPALLNRRKNRYTLARPTAYNEGILRISHRQRSDFAGYNFSSGFRVTITYYEGQRQDPAGLTRVRKQVEVHASSAFGLHDDFEMTPHLIQFFRDNEHIIRSRLPVIDDVLANYRRHFYCEAREKERVLSYAFLTDIFDNVQLTPAELMLALRRSGCCRDVRRLSSEYQAAVTVLYERMCAVNRSLVHRWWWLFWDDLWRKNAGDYQRLRAHRRVLSPHYPTSIAYRPMPRLQLEKFLKSRGLWSGAGGGKASLFTRGLLNRIYFQLDQLVFAGPNADGTGGSAAAIPVGLGHTPDDVQRIAYSTIKQHDLNLARGSVPDLPAAGRVAHHAGDADGEYGDPSTTLLSLRGRAGVGSALSSQLTGGGTSYDQQSIITRPAFAWERRMLFLTPSLSRLERVRNRLLEWLSLHPFIVDPAARALFLYLSIEEGRYTLPSVHWKQPAVEGAFSVAAAAEPTAATVKVMMPAPPTTTTLDAHTVTIHANVFSMPPSRARMIAGSPGAAAEEDVRDDGEAVQLTRLSAR</sequence>
<dbReference type="STRING" id="1037660.A0A066WL14"/>
<evidence type="ECO:0000313" key="4">
    <source>
        <dbReference type="Proteomes" id="UP000027361"/>
    </source>
</evidence>
<keyword evidence="4" id="KW-1185">Reference proteome</keyword>
<keyword evidence="2" id="KW-0812">Transmembrane</keyword>
<comment type="caution">
    <text evidence="3">The sequence shown here is derived from an EMBL/GenBank/DDBJ whole genome shotgun (WGS) entry which is preliminary data.</text>
</comment>
<evidence type="ECO:0000256" key="1">
    <source>
        <dbReference type="SAM" id="MobiDB-lite"/>
    </source>
</evidence>
<feature type="region of interest" description="Disordered" evidence="1">
    <location>
        <begin position="67"/>
        <end position="97"/>
    </location>
</feature>
<feature type="compositionally biased region" description="Basic and acidic residues" evidence="1">
    <location>
        <begin position="70"/>
        <end position="85"/>
    </location>
</feature>
<reference evidence="3 4" key="1">
    <citation type="submission" date="2014-05" db="EMBL/GenBank/DDBJ databases">
        <title>Draft genome sequence of a rare smut relative, Tilletiaria anomala UBC 951.</title>
        <authorList>
            <consortium name="DOE Joint Genome Institute"/>
            <person name="Toome M."/>
            <person name="Kuo A."/>
            <person name="Henrissat B."/>
            <person name="Lipzen A."/>
            <person name="Tritt A."/>
            <person name="Yoshinaga Y."/>
            <person name="Zane M."/>
            <person name="Barry K."/>
            <person name="Grigoriev I.V."/>
            <person name="Spatafora J.W."/>
            <person name="Aimea M.C."/>
        </authorList>
    </citation>
    <scope>NUCLEOTIDE SEQUENCE [LARGE SCALE GENOMIC DNA]</scope>
    <source>
        <strain evidence="3 4">UBC 951</strain>
    </source>
</reference>
<keyword evidence="2" id="KW-1133">Transmembrane helix</keyword>
<evidence type="ECO:0000313" key="3">
    <source>
        <dbReference type="EMBL" id="KDN51310.1"/>
    </source>
</evidence>
<name>A0A066WL14_TILAU</name>
<dbReference type="OMA" id="FCYTTTM"/>
<feature type="compositionally biased region" description="Acidic residues" evidence="1">
    <location>
        <begin position="136"/>
        <end position="148"/>
    </location>
</feature>
<gene>
    <name evidence="3" type="ORF">K437DRAFT_221651</name>
</gene>
<feature type="region of interest" description="Disordered" evidence="1">
    <location>
        <begin position="113"/>
        <end position="183"/>
    </location>
</feature>
<feature type="transmembrane region" description="Helical" evidence="2">
    <location>
        <begin position="610"/>
        <end position="632"/>
    </location>
</feature>
<feature type="transmembrane region" description="Helical" evidence="2">
    <location>
        <begin position="581"/>
        <end position="598"/>
    </location>
</feature>
<dbReference type="Proteomes" id="UP000027361">
    <property type="component" value="Unassembled WGS sequence"/>
</dbReference>
<protein>
    <submittedName>
        <fullName evidence="3">Uncharacterized protein</fullName>
    </submittedName>
</protein>
<organism evidence="3 4">
    <name type="scientific">Tilletiaria anomala (strain ATCC 24038 / CBS 436.72 / UBC 951)</name>
    <dbReference type="NCBI Taxonomy" id="1037660"/>
    <lineage>
        <taxon>Eukaryota</taxon>
        <taxon>Fungi</taxon>
        <taxon>Dikarya</taxon>
        <taxon>Basidiomycota</taxon>
        <taxon>Ustilaginomycotina</taxon>
        <taxon>Exobasidiomycetes</taxon>
        <taxon>Georgefischeriales</taxon>
        <taxon>Tilletiariaceae</taxon>
        <taxon>Tilletiaria</taxon>
    </lineage>
</organism>
<accession>A0A066WL14</accession>